<protein>
    <recommendedName>
        <fullName evidence="2">Protein kinase domain-containing protein</fullName>
    </recommendedName>
</protein>
<evidence type="ECO:0000259" key="2">
    <source>
        <dbReference type="SMART" id="SM00220"/>
    </source>
</evidence>
<dbReference type="OrthoDB" id="25592at2759"/>
<dbReference type="SUPFAM" id="SSF56112">
    <property type="entry name" value="Protein kinase-like (PK-like)"/>
    <property type="match status" value="1"/>
</dbReference>
<organism evidence="3 4">
    <name type="scientific">Carpinus fangiana</name>
    <dbReference type="NCBI Taxonomy" id="176857"/>
    <lineage>
        <taxon>Eukaryota</taxon>
        <taxon>Viridiplantae</taxon>
        <taxon>Streptophyta</taxon>
        <taxon>Embryophyta</taxon>
        <taxon>Tracheophyta</taxon>
        <taxon>Spermatophyta</taxon>
        <taxon>Magnoliopsida</taxon>
        <taxon>eudicotyledons</taxon>
        <taxon>Gunneridae</taxon>
        <taxon>Pentapetalae</taxon>
        <taxon>rosids</taxon>
        <taxon>fabids</taxon>
        <taxon>Fagales</taxon>
        <taxon>Betulaceae</taxon>
        <taxon>Carpinus</taxon>
    </lineage>
</organism>
<dbReference type="GO" id="GO:0004672">
    <property type="term" value="F:protein kinase activity"/>
    <property type="evidence" value="ECO:0007669"/>
    <property type="project" value="InterPro"/>
</dbReference>
<keyword evidence="1" id="KW-1133">Transmembrane helix</keyword>
<evidence type="ECO:0000256" key="1">
    <source>
        <dbReference type="SAM" id="Phobius"/>
    </source>
</evidence>
<proteinExistence type="predicted"/>
<dbReference type="SMART" id="SM00220">
    <property type="entry name" value="S_TKc"/>
    <property type="match status" value="1"/>
</dbReference>
<keyword evidence="4" id="KW-1185">Reference proteome</keyword>
<feature type="domain" description="Protein kinase" evidence="2">
    <location>
        <begin position="6"/>
        <end position="199"/>
    </location>
</feature>
<dbReference type="GO" id="GO:0007165">
    <property type="term" value="P:signal transduction"/>
    <property type="evidence" value="ECO:0007669"/>
    <property type="project" value="TreeGrafter"/>
</dbReference>
<keyword evidence="1" id="KW-0812">Transmembrane</keyword>
<keyword evidence="1" id="KW-0472">Membrane</keyword>
<evidence type="ECO:0000313" key="3">
    <source>
        <dbReference type="EMBL" id="KAE8037931.1"/>
    </source>
</evidence>
<dbReference type="Gene3D" id="1.10.510.10">
    <property type="entry name" value="Transferase(Phosphotransferase) domain 1"/>
    <property type="match status" value="2"/>
</dbReference>
<reference evidence="3 4" key="1">
    <citation type="submission" date="2019-06" db="EMBL/GenBank/DDBJ databases">
        <title>A chromosomal-level reference genome of Carpinus fangiana (Coryloideae, Betulaceae).</title>
        <authorList>
            <person name="Yang X."/>
            <person name="Wang Z."/>
            <person name="Zhang L."/>
            <person name="Hao G."/>
            <person name="Liu J."/>
            <person name="Yang Y."/>
        </authorList>
    </citation>
    <scope>NUCLEOTIDE SEQUENCE [LARGE SCALE GENOMIC DNA]</scope>
    <source>
        <strain evidence="3">Cfa_2016G</strain>
        <tissue evidence="3">Leaf</tissue>
    </source>
</reference>
<dbReference type="PANTHER" id="PTHR48011">
    <property type="entry name" value="CCR4-NOT TRANSCRIPTIONAL COMPLEX SUBUNIT CAF120-RELATED"/>
    <property type="match status" value="1"/>
</dbReference>
<name>A0A660KQC6_9ROSI</name>
<dbReference type="PANTHER" id="PTHR48011:SF51">
    <property type="entry name" value="PROTEIN KINASE SUPERFAMILY PROTEIN"/>
    <property type="match status" value="1"/>
</dbReference>
<dbReference type="AlphaFoldDB" id="A0A660KQC6"/>
<gene>
    <name evidence="3" type="ORF">FH972_010481</name>
</gene>
<dbReference type="GO" id="GO:0005524">
    <property type="term" value="F:ATP binding"/>
    <property type="evidence" value="ECO:0007669"/>
    <property type="project" value="InterPro"/>
</dbReference>
<sequence length="248" mass="28237">MGAIQWFKIKFLGRGSYGTVHLPKSRNRYGSSWLMAVKSAAIERSFSLMKEAQILQEFVNCPEVVRGLGFDVTLEDGLWFYNLFLEYASGGMNPENILVFPSPDGHGSRVKNTDFGLSKIPGDLNKLLTKKHMMVEMITGKRVWDWTGGVVGLTAQLITEARNILETISEIGKDLLRRCFTRDSSNKWTAMMLLRHPFILETDQGPPQDRHHLQELALVFLYYQRICLLLLLLLLMGFLPEESLHDSS</sequence>
<dbReference type="InterPro" id="IPR052751">
    <property type="entry name" value="Plant_MAPKKK"/>
</dbReference>
<dbReference type="InterPro" id="IPR011009">
    <property type="entry name" value="Kinase-like_dom_sf"/>
</dbReference>
<accession>A0A660KQC6</accession>
<dbReference type="InterPro" id="IPR000719">
    <property type="entry name" value="Prot_kinase_dom"/>
</dbReference>
<dbReference type="EMBL" id="CM017324">
    <property type="protein sequence ID" value="KAE8037931.1"/>
    <property type="molecule type" value="Genomic_DNA"/>
</dbReference>
<feature type="transmembrane region" description="Helical" evidence="1">
    <location>
        <begin position="216"/>
        <end position="239"/>
    </location>
</feature>
<evidence type="ECO:0000313" key="4">
    <source>
        <dbReference type="Proteomes" id="UP000327013"/>
    </source>
</evidence>
<dbReference type="Proteomes" id="UP000327013">
    <property type="component" value="Chromosome 4"/>
</dbReference>